<protein>
    <submittedName>
        <fullName evidence="5">AraC family transcriptional regulator</fullName>
    </submittedName>
</protein>
<feature type="domain" description="HTH araC/xylS-type" evidence="4">
    <location>
        <begin position="189"/>
        <end position="287"/>
    </location>
</feature>
<dbReference type="InterPro" id="IPR020449">
    <property type="entry name" value="Tscrpt_reg_AraC-type_HTH"/>
</dbReference>
<dbReference type="PANTHER" id="PTHR43280:SF2">
    <property type="entry name" value="HTH-TYPE TRANSCRIPTIONAL REGULATOR EXSA"/>
    <property type="match status" value="1"/>
</dbReference>
<dbReference type="PROSITE" id="PS00041">
    <property type="entry name" value="HTH_ARAC_FAMILY_1"/>
    <property type="match status" value="1"/>
</dbReference>
<keyword evidence="6" id="KW-1185">Reference proteome</keyword>
<dbReference type="InterPro" id="IPR014710">
    <property type="entry name" value="RmlC-like_jellyroll"/>
</dbReference>
<dbReference type="RefSeq" id="WP_314803724.1">
    <property type="nucleotide sequence ID" value="NZ_CP130319.1"/>
</dbReference>
<dbReference type="AlphaFoldDB" id="A0AA96LS51"/>
<dbReference type="Pfam" id="PF12833">
    <property type="entry name" value="HTH_18"/>
    <property type="match status" value="1"/>
</dbReference>
<name>A0AA96LS51_9BACL</name>
<keyword evidence="2" id="KW-0238">DNA-binding</keyword>
<sequence>MTYPQTYDASFFPILASDIPLVVTRNTIHHHFPLHRHDVMEISLVLSGDGVETINGMSHPMTPGTVTVIMPYQFHEIHSTGSTPLVLFNCMFGLELLLASPTNQERAIVDSLLATDSTEPYVLKLAPTAHRKVESLLGDLLVEFNRHNPYKHTMLKSKMLELLIHLERERTSSAQPSQLRPENTDPLASKILLYLHQAYREEISLEDAANHFHISTTLLASTIRRSVGKSYLELLHEIRLRHACSLLLSSDMSVADLALEAGFQSAQTFFRVFKQAKGITPNAYRKANVFPIS</sequence>
<accession>A0AA96LS51</accession>
<evidence type="ECO:0000256" key="2">
    <source>
        <dbReference type="ARBA" id="ARBA00023125"/>
    </source>
</evidence>
<dbReference type="Pfam" id="PF02311">
    <property type="entry name" value="AraC_binding"/>
    <property type="match status" value="1"/>
</dbReference>
<dbReference type="PROSITE" id="PS01124">
    <property type="entry name" value="HTH_ARAC_FAMILY_2"/>
    <property type="match status" value="1"/>
</dbReference>
<dbReference type="Gene3D" id="1.10.10.60">
    <property type="entry name" value="Homeodomain-like"/>
    <property type="match status" value="2"/>
</dbReference>
<dbReference type="EMBL" id="CP130319">
    <property type="protein sequence ID" value="WNR46212.1"/>
    <property type="molecule type" value="Genomic_DNA"/>
</dbReference>
<dbReference type="InterPro" id="IPR018062">
    <property type="entry name" value="HTH_AraC-typ_CS"/>
</dbReference>
<dbReference type="InterPro" id="IPR009057">
    <property type="entry name" value="Homeodomain-like_sf"/>
</dbReference>
<dbReference type="GO" id="GO:0043565">
    <property type="term" value="F:sequence-specific DNA binding"/>
    <property type="evidence" value="ECO:0007669"/>
    <property type="project" value="InterPro"/>
</dbReference>
<keyword evidence="1" id="KW-0805">Transcription regulation</keyword>
<dbReference type="InterPro" id="IPR037923">
    <property type="entry name" value="HTH-like"/>
</dbReference>
<evidence type="ECO:0000259" key="4">
    <source>
        <dbReference type="PROSITE" id="PS01124"/>
    </source>
</evidence>
<dbReference type="Proteomes" id="UP001304650">
    <property type="component" value="Chromosome"/>
</dbReference>
<dbReference type="PANTHER" id="PTHR43280">
    <property type="entry name" value="ARAC-FAMILY TRANSCRIPTIONAL REGULATOR"/>
    <property type="match status" value="1"/>
</dbReference>
<reference evidence="5" key="1">
    <citation type="submission" date="2022-02" db="EMBL/GenBank/DDBJ databases">
        <title>Paenibacillus sp. MBLB1832 Whole Genome Shotgun Sequencing.</title>
        <authorList>
            <person name="Hwang C.Y."/>
            <person name="Cho E.-S."/>
            <person name="Seo M.-J."/>
        </authorList>
    </citation>
    <scope>NUCLEOTIDE SEQUENCE</scope>
    <source>
        <strain evidence="5">MBLB1832</strain>
    </source>
</reference>
<keyword evidence="3" id="KW-0804">Transcription</keyword>
<dbReference type="Gene3D" id="2.60.120.10">
    <property type="entry name" value="Jelly Rolls"/>
    <property type="match status" value="1"/>
</dbReference>
<dbReference type="InterPro" id="IPR018060">
    <property type="entry name" value="HTH_AraC"/>
</dbReference>
<evidence type="ECO:0000256" key="3">
    <source>
        <dbReference type="ARBA" id="ARBA00023163"/>
    </source>
</evidence>
<dbReference type="KEGG" id="proo:MJB10_09005"/>
<dbReference type="PRINTS" id="PR00032">
    <property type="entry name" value="HTHARAC"/>
</dbReference>
<organism evidence="5 6">
    <name type="scientific">Paenibacillus roseopurpureus</name>
    <dbReference type="NCBI Taxonomy" id="2918901"/>
    <lineage>
        <taxon>Bacteria</taxon>
        <taxon>Bacillati</taxon>
        <taxon>Bacillota</taxon>
        <taxon>Bacilli</taxon>
        <taxon>Bacillales</taxon>
        <taxon>Paenibacillaceae</taxon>
        <taxon>Paenibacillus</taxon>
    </lineage>
</organism>
<evidence type="ECO:0000313" key="5">
    <source>
        <dbReference type="EMBL" id="WNR46212.1"/>
    </source>
</evidence>
<dbReference type="SUPFAM" id="SSF46689">
    <property type="entry name" value="Homeodomain-like"/>
    <property type="match status" value="1"/>
</dbReference>
<evidence type="ECO:0000256" key="1">
    <source>
        <dbReference type="ARBA" id="ARBA00023015"/>
    </source>
</evidence>
<evidence type="ECO:0000313" key="6">
    <source>
        <dbReference type="Proteomes" id="UP001304650"/>
    </source>
</evidence>
<dbReference type="SUPFAM" id="SSF51215">
    <property type="entry name" value="Regulatory protein AraC"/>
    <property type="match status" value="1"/>
</dbReference>
<dbReference type="InterPro" id="IPR003313">
    <property type="entry name" value="AraC-bd"/>
</dbReference>
<dbReference type="GO" id="GO:0003700">
    <property type="term" value="F:DNA-binding transcription factor activity"/>
    <property type="evidence" value="ECO:0007669"/>
    <property type="project" value="InterPro"/>
</dbReference>
<gene>
    <name evidence="5" type="ORF">MJB10_09005</name>
</gene>
<proteinExistence type="predicted"/>
<dbReference type="SMART" id="SM00342">
    <property type="entry name" value="HTH_ARAC"/>
    <property type="match status" value="1"/>
</dbReference>